<proteinExistence type="predicted"/>
<organism evidence="2 3">
    <name type="scientific">Dermatophagoides pteronyssinus</name>
    <name type="common">European house dust mite</name>
    <dbReference type="NCBI Taxonomy" id="6956"/>
    <lineage>
        <taxon>Eukaryota</taxon>
        <taxon>Metazoa</taxon>
        <taxon>Ecdysozoa</taxon>
        <taxon>Arthropoda</taxon>
        <taxon>Chelicerata</taxon>
        <taxon>Arachnida</taxon>
        <taxon>Acari</taxon>
        <taxon>Acariformes</taxon>
        <taxon>Sarcoptiformes</taxon>
        <taxon>Astigmata</taxon>
        <taxon>Psoroptidia</taxon>
        <taxon>Analgoidea</taxon>
        <taxon>Pyroglyphidae</taxon>
        <taxon>Dermatophagoidinae</taxon>
        <taxon>Dermatophagoides</taxon>
    </lineage>
</organism>
<feature type="region of interest" description="Disordered" evidence="1">
    <location>
        <begin position="49"/>
        <end position="87"/>
    </location>
</feature>
<protein>
    <submittedName>
        <fullName evidence="2">Uncharacterized protein</fullName>
    </submittedName>
</protein>
<dbReference type="Proteomes" id="UP000887458">
    <property type="component" value="Unassembled WGS sequence"/>
</dbReference>
<name>A0ABQ8JSD8_DERPT</name>
<feature type="compositionally biased region" description="Low complexity" evidence="1">
    <location>
        <begin position="49"/>
        <end position="58"/>
    </location>
</feature>
<evidence type="ECO:0000313" key="3">
    <source>
        <dbReference type="Proteomes" id="UP000887458"/>
    </source>
</evidence>
<feature type="compositionally biased region" description="Low complexity" evidence="1">
    <location>
        <begin position="179"/>
        <end position="198"/>
    </location>
</feature>
<comment type="caution">
    <text evidence="2">The sequence shown here is derived from an EMBL/GenBank/DDBJ whole genome shotgun (WGS) entry which is preliminary data.</text>
</comment>
<reference evidence="2 3" key="1">
    <citation type="journal article" date="2018" name="J. Allergy Clin. Immunol.">
        <title>High-quality assembly of Dermatophagoides pteronyssinus genome and transcriptome reveals a wide range of novel allergens.</title>
        <authorList>
            <person name="Liu X.Y."/>
            <person name="Yang K.Y."/>
            <person name="Wang M.Q."/>
            <person name="Kwok J.S."/>
            <person name="Zeng X."/>
            <person name="Yang Z."/>
            <person name="Xiao X.J."/>
            <person name="Lau C.P."/>
            <person name="Li Y."/>
            <person name="Huang Z.M."/>
            <person name="Ba J.G."/>
            <person name="Yim A.K."/>
            <person name="Ouyang C.Y."/>
            <person name="Ngai S.M."/>
            <person name="Chan T.F."/>
            <person name="Leung E.L."/>
            <person name="Liu L."/>
            <person name="Liu Z.G."/>
            <person name="Tsui S.K."/>
        </authorList>
    </citation>
    <scope>NUCLEOTIDE SEQUENCE [LARGE SCALE GENOMIC DNA]</scope>
    <source>
        <strain evidence="2">Derp</strain>
    </source>
</reference>
<keyword evidence="3" id="KW-1185">Reference proteome</keyword>
<accession>A0ABQ8JSD8</accession>
<feature type="region of interest" description="Disordered" evidence="1">
    <location>
        <begin position="170"/>
        <end position="277"/>
    </location>
</feature>
<dbReference type="EMBL" id="NJHN03000018">
    <property type="protein sequence ID" value="KAH9425512.1"/>
    <property type="molecule type" value="Genomic_DNA"/>
</dbReference>
<gene>
    <name evidence="2" type="ORF">DERP_006121</name>
</gene>
<feature type="compositionally biased region" description="Basic residues" evidence="1">
    <location>
        <begin position="199"/>
        <end position="210"/>
    </location>
</feature>
<evidence type="ECO:0000313" key="2">
    <source>
        <dbReference type="EMBL" id="KAH9425512.1"/>
    </source>
</evidence>
<feature type="compositionally biased region" description="Basic and acidic residues" evidence="1">
    <location>
        <begin position="237"/>
        <end position="248"/>
    </location>
</feature>
<reference evidence="2 3" key="2">
    <citation type="journal article" date="2022" name="Mol. Biol. Evol.">
        <title>Comparative Genomics Reveals Insights into the Divergent Evolution of Astigmatic Mites and Household Pest Adaptations.</title>
        <authorList>
            <person name="Xiong Q."/>
            <person name="Wan A.T."/>
            <person name="Liu X."/>
            <person name="Fung C.S."/>
            <person name="Xiao X."/>
            <person name="Malainual N."/>
            <person name="Hou J."/>
            <person name="Wang L."/>
            <person name="Wang M."/>
            <person name="Yang K.Y."/>
            <person name="Cui Y."/>
            <person name="Leung E.L."/>
            <person name="Nong W."/>
            <person name="Shin S.K."/>
            <person name="Au S.W."/>
            <person name="Jeong K.Y."/>
            <person name="Chew F.T."/>
            <person name="Hui J.H."/>
            <person name="Leung T.F."/>
            <person name="Tungtrongchitr A."/>
            <person name="Zhong N."/>
            <person name="Liu Z."/>
            <person name="Tsui S.K."/>
        </authorList>
    </citation>
    <scope>NUCLEOTIDE SEQUENCE [LARGE SCALE GENOMIC DNA]</scope>
    <source>
        <strain evidence="2">Derp</strain>
    </source>
</reference>
<evidence type="ECO:0000256" key="1">
    <source>
        <dbReference type="SAM" id="MobiDB-lite"/>
    </source>
</evidence>
<sequence length="493" mass="57031">MMMTNNNIINNNNKNVRRFSFQDEIRIHIDSCRLRLRQPTKIIIMDNNNQQQKQQQTNIVGSKKKTYKDNNKDRNGFTNDSNGKLPLTSAYNRRKSYDQMNQSFYLHPRRRCSQILSTTTTTSINESKCSTPTIVESNRKQSISNSTSKILSTNSLQSKIQLNESINRWHQKRQMSRRNSNQTSTLNNATTTTTPLMTKTKRIGHHHHHDRSIVVDDGGESEFLIGQVTNNDNNNNNKEEEEKEEKLTRLTTTTNQSTKEEKKVEKAGQQQQQQQNPVLNDYQIDSTILPSSVLSSTKELMFNNEKIISNNRIDNNDNDRHISNITKSTINNIDFKHQSLLSSLSIETEKISGNNFVEETTSVLLNDNNKYCDKCRLCIDHQKHIDSYCCCCVKSNQNISNLKQNKFSLQNSSNKKRSIQKIIIPDDDDDDDDDDDQQSKRPKQLLLLKRSLSEGAIQREQQQVNNFLMKNDIKKQTILTTTKKKNLKDHKCV</sequence>